<accession>A0A4P9YZJ8</accession>
<dbReference type="Proteomes" id="UP000278143">
    <property type="component" value="Unassembled WGS sequence"/>
</dbReference>
<organism evidence="3 4">
    <name type="scientific">Syncephalis pseudoplumigaleata</name>
    <dbReference type="NCBI Taxonomy" id="1712513"/>
    <lineage>
        <taxon>Eukaryota</taxon>
        <taxon>Fungi</taxon>
        <taxon>Fungi incertae sedis</taxon>
        <taxon>Zoopagomycota</taxon>
        <taxon>Zoopagomycotina</taxon>
        <taxon>Zoopagomycetes</taxon>
        <taxon>Zoopagales</taxon>
        <taxon>Piptocephalidaceae</taxon>
        <taxon>Syncephalis</taxon>
    </lineage>
</organism>
<reference evidence="4" key="1">
    <citation type="journal article" date="2018" name="Nat. Microbiol.">
        <title>Leveraging single-cell genomics to expand the fungal tree of life.</title>
        <authorList>
            <person name="Ahrendt S.R."/>
            <person name="Quandt C.A."/>
            <person name="Ciobanu D."/>
            <person name="Clum A."/>
            <person name="Salamov A."/>
            <person name="Andreopoulos B."/>
            <person name="Cheng J.F."/>
            <person name="Woyke T."/>
            <person name="Pelin A."/>
            <person name="Henrissat B."/>
            <person name="Reynolds N.K."/>
            <person name="Benny G.L."/>
            <person name="Smith M.E."/>
            <person name="James T.Y."/>
            <person name="Grigoriev I.V."/>
        </authorList>
    </citation>
    <scope>NUCLEOTIDE SEQUENCE [LARGE SCALE GENOMIC DNA]</scope>
    <source>
        <strain evidence="4">Benny S71-1</strain>
    </source>
</reference>
<dbReference type="EMBL" id="KZ989772">
    <property type="protein sequence ID" value="RKP25375.1"/>
    <property type="molecule type" value="Genomic_DNA"/>
</dbReference>
<evidence type="ECO:0000313" key="3">
    <source>
        <dbReference type="EMBL" id="RKP25375.1"/>
    </source>
</evidence>
<proteinExistence type="predicted"/>
<feature type="domain" description="N-acetyltransferase" evidence="2">
    <location>
        <begin position="66"/>
        <end position="223"/>
    </location>
</feature>
<gene>
    <name evidence="3" type="ORF">SYNPS1DRAFT_28893</name>
</gene>
<dbReference type="Gene3D" id="3.40.630.30">
    <property type="match status" value="1"/>
</dbReference>
<dbReference type="OrthoDB" id="5689at2759"/>
<dbReference type="PANTHER" id="PTHR13947:SF37">
    <property type="entry name" value="LD18367P"/>
    <property type="match status" value="1"/>
</dbReference>
<name>A0A4P9YZJ8_9FUNG</name>
<dbReference type="InterPro" id="IPR050769">
    <property type="entry name" value="NAT_camello-type"/>
</dbReference>
<keyword evidence="1 3" id="KW-0808">Transferase</keyword>
<evidence type="ECO:0000259" key="2">
    <source>
        <dbReference type="PROSITE" id="PS51186"/>
    </source>
</evidence>
<dbReference type="GO" id="GO:0008080">
    <property type="term" value="F:N-acetyltransferase activity"/>
    <property type="evidence" value="ECO:0007669"/>
    <property type="project" value="InterPro"/>
</dbReference>
<dbReference type="InterPro" id="IPR016181">
    <property type="entry name" value="Acyl_CoA_acyltransferase"/>
</dbReference>
<sequence length="239" mass="25986">MDVDACAAGLTRCRIQAENAAGRGASVERRSSRLLIRCISIGLRADGLGVTGSGSKHEYTYQSWTTEVHLVSGERITKQALVERLTTRAPPTLIAELVSTEPGATGQPLVVGTVEVTVSDKMGEPSASPADVQPHSDEGAAGPYGVIGLLAVDPKHQSRRIGSSLVRAAEEYARDQMNLSRVGVWVIKQRTDIIRWYERMGFTDTGREMAFIWEDLAIDKTTRFRIFLKSVDGDAAAEQ</sequence>
<evidence type="ECO:0000256" key="1">
    <source>
        <dbReference type="ARBA" id="ARBA00022679"/>
    </source>
</evidence>
<keyword evidence="3" id="KW-0012">Acyltransferase</keyword>
<protein>
    <submittedName>
        <fullName evidence="3">Acyl-CoA N-acyltransferase</fullName>
    </submittedName>
</protein>
<dbReference type="InterPro" id="IPR000182">
    <property type="entry name" value="GNAT_dom"/>
</dbReference>
<keyword evidence="4" id="KW-1185">Reference proteome</keyword>
<dbReference type="CDD" id="cd04301">
    <property type="entry name" value="NAT_SF"/>
    <property type="match status" value="1"/>
</dbReference>
<dbReference type="SUPFAM" id="SSF55729">
    <property type="entry name" value="Acyl-CoA N-acyltransferases (Nat)"/>
    <property type="match status" value="1"/>
</dbReference>
<evidence type="ECO:0000313" key="4">
    <source>
        <dbReference type="Proteomes" id="UP000278143"/>
    </source>
</evidence>
<dbReference type="AlphaFoldDB" id="A0A4P9YZJ8"/>
<dbReference type="PANTHER" id="PTHR13947">
    <property type="entry name" value="GNAT FAMILY N-ACETYLTRANSFERASE"/>
    <property type="match status" value="1"/>
</dbReference>
<dbReference type="PROSITE" id="PS51186">
    <property type="entry name" value="GNAT"/>
    <property type="match status" value="1"/>
</dbReference>
<dbReference type="Pfam" id="PF00583">
    <property type="entry name" value="Acetyltransf_1"/>
    <property type="match status" value="1"/>
</dbReference>